<dbReference type="Proteomes" id="UP000594892">
    <property type="component" value="Chromosome 2"/>
</dbReference>
<evidence type="ECO:0000313" key="4">
    <source>
        <dbReference type="Proteomes" id="UP001056386"/>
    </source>
</evidence>
<name>A0AAQ0BVN8_BURGL</name>
<sequence length="69" mass="7714">MSHFFVARRSAISMVIAEINKLTEDDTALSSTKQARISEYRHLLIALRAGRVDTFVLPAETPLQVTVIN</sequence>
<dbReference type="RefSeq" id="WP_017433095.1">
    <property type="nucleotide sequence ID" value="NZ_CP021074.1"/>
</dbReference>
<keyword evidence="4" id="KW-1185">Reference proteome</keyword>
<dbReference type="EMBL" id="CP099587">
    <property type="protein sequence ID" value="USS44711.1"/>
    <property type="molecule type" value="Genomic_DNA"/>
</dbReference>
<accession>A0AAQ0BVN8</accession>
<evidence type="ECO:0000313" key="2">
    <source>
        <dbReference type="EMBL" id="USS44711.1"/>
    </source>
</evidence>
<gene>
    <name evidence="1" type="ORF">I6H06_15455</name>
    <name evidence="2" type="ORF">NFI99_24100</name>
</gene>
<dbReference type="AlphaFoldDB" id="A0AAQ0BVN8"/>
<evidence type="ECO:0000313" key="3">
    <source>
        <dbReference type="Proteomes" id="UP000594892"/>
    </source>
</evidence>
<dbReference type="GeneID" id="45697888"/>
<organism evidence="1 3">
    <name type="scientific">Burkholderia glumae</name>
    <name type="common">Pseudomonas glumae</name>
    <dbReference type="NCBI Taxonomy" id="337"/>
    <lineage>
        <taxon>Bacteria</taxon>
        <taxon>Pseudomonadati</taxon>
        <taxon>Pseudomonadota</taxon>
        <taxon>Betaproteobacteria</taxon>
        <taxon>Burkholderiales</taxon>
        <taxon>Burkholderiaceae</taxon>
        <taxon>Burkholderia</taxon>
    </lineage>
</organism>
<dbReference type="Gene3D" id="1.10.150.610">
    <property type="match status" value="1"/>
</dbReference>
<protein>
    <submittedName>
        <fullName evidence="1">Uncharacterized protein</fullName>
    </submittedName>
</protein>
<dbReference type="Proteomes" id="UP001056386">
    <property type="component" value="Chromosome 1"/>
</dbReference>
<reference evidence="1 3" key="1">
    <citation type="submission" date="2020-12" db="EMBL/GenBank/DDBJ databases">
        <title>FDA dAtabase for Regulatory Grade micrObial Sequences (FDA-ARGOS): Supporting development and validation of Infectious Disease Dx tests.</title>
        <authorList>
            <person name="Minogue T."/>
            <person name="Wolcott M."/>
            <person name="Wasieloski L."/>
            <person name="Aguilar W."/>
            <person name="Moore D."/>
            <person name="Jaissle J."/>
            <person name="Tallon L."/>
            <person name="Sadzewicz L."/>
            <person name="Zhao X."/>
            <person name="Boylan J."/>
            <person name="Ott S."/>
            <person name="Bowen H."/>
            <person name="Vavikolanu K."/>
            <person name="Mehta A."/>
            <person name="Aluvathingal J."/>
            <person name="Nadendla S."/>
            <person name="Yan Y."/>
            <person name="Sichtig H."/>
        </authorList>
    </citation>
    <scope>NUCLEOTIDE SEQUENCE [LARGE SCALE GENOMIC DNA]</scope>
    <source>
        <strain evidence="1 3">FDAARGOS_949</strain>
    </source>
</reference>
<evidence type="ECO:0000313" key="1">
    <source>
        <dbReference type="EMBL" id="QPQ93622.1"/>
    </source>
</evidence>
<reference evidence="2" key="2">
    <citation type="submission" date="2022-06" db="EMBL/GenBank/DDBJ databases">
        <title>Draft genome sequence of Burkholderia glumae strain GR20004 isolated from rice panicle showing bacterial panicle blight.</title>
        <authorList>
            <person name="Choi S.Y."/>
            <person name="Lee Y.H."/>
        </authorList>
    </citation>
    <scope>NUCLEOTIDE SEQUENCE</scope>
    <source>
        <strain evidence="2">GR20004</strain>
    </source>
</reference>
<dbReference type="EMBL" id="CP065601">
    <property type="protein sequence ID" value="QPQ93622.1"/>
    <property type="molecule type" value="Genomic_DNA"/>
</dbReference>
<proteinExistence type="predicted"/>